<dbReference type="Gene3D" id="3.40.30.10">
    <property type="entry name" value="Glutaredoxin"/>
    <property type="match status" value="1"/>
</dbReference>
<comment type="caution">
    <text evidence="5">The sequence shown here is derived from an EMBL/GenBank/DDBJ whole genome shotgun (WGS) entry which is preliminary data.</text>
</comment>
<keyword evidence="2" id="KW-0479">Metal-binding</keyword>
<dbReference type="Proteomes" id="UP000648801">
    <property type="component" value="Unassembled WGS sequence"/>
</dbReference>
<reference evidence="5" key="1">
    <citation type="journal article" date="2014" name="Int. J. Syst. Evol. Microbiol.">
        <title>Complete genome sequence of Corynebacterium casei LMG S-19264T (=DSM 44701T), isolated from a smear-ripened cheese.</title>
        <authorList>
            <consortium name="US DOE Joint Genome Institute (JGI-PGF)"/>
            <person name="Walter F."/>
            <person name="Albersmeier A."/>
            <person name="Kalinowski J."/>
            <person name="Ruckert C."/>
        </authorList>
    </citation>
    <scope>NUCLEOTIDE SEQUENCE</scope>
    <source>
        <strain evidence="5">CGMCC 1.15447</strain>
    </source>
</reference>
<gene>
    <name evidence="5" type="ORF">GCM10011507_05180</name>
</gene>
<evidence type="ECO:0000313" key="5">
    <source>
        <dbReference type="EMBL" id="GGA56830.1"/>
    </source>
</evidence>
<dbReference type="CDD" id="cd02968">
    <property type="entry name" value="SCO"/>
    <property type="match status" value="1"/>
</dbReference>
<dbReference type="SUPFAM" id="SSF52833">
    <property type="entry name" value="Thioredoxin-like"/>
    <property type="match status" value="1"/>
</dbReference>
<keyword evidence="4" id="KW-1133">Transmembrane helix</keyword>
<dbReference type="InterPro" id="IPR036249">
    <property type="entry name" value="Thioredoxin-like_sf"/>
</dbReference>
<proteinExistence type="inferred from homology"/>
<evidence type="ECO:0000256" key="2">
    <source>
        <dbReference type="PIRSR" id="PIRSR603782-1"/>
    </source>
</evidence>
<comment type="similarity">
    <text evidence="1">Belongs to the SCO1/2 family.</text>
</comment>
<evidence type="ECO:0000256" key="1">
    <source>
        <dbReference type="ARBA" id="ARBA00010996"/>
    </source>
</evidence>
<dbReference type="InterPro" id="IPR003782">
    <property type="entry name" value="SCO1/SenC"/>
</dbReference>
<organism evidence="5 6">
    <name type="scientific">Edaphobacter acidisoli</name>
    <dbReference type="NCBI Taxonomy" id="2040573"/>
    <lineage>
        <taxon>Bacteria</taxon>
        <taxon>Pseudomonadati</taxon>
        <taxon>Acidobacteriota</taxon>
        <taxon>Terriglobia</taxon>
        <taxon>Terriglobales</taxon>
        <taxon>Acidobacteriaceae</taxon>
        <taxon>Edaphobacter</taxon>
    </lineage>
</organism>
<protein>
    <submittedName>
        <fullName evidence="5">Photosynthetic protein synthase I</fullName>
    </submittedName>
</protein>
<feature type="binding site" evidence="2">
    <location>
        <position position="189"/>
    </location>
    <ligand>
        <name>Cu cation</name>
        <dbReference type="ChEBI" id="CHEBI:23378"/>
    </ligand>
</feature>
<feature type="disulfide bond" description="Redox-active" evidence="3">
    <location>
        <begin position="89"/>
        <end position="93"/>
    </location>
</feature>
<name>A0A916W012_9BACT</name>
<reference evidence="5" key="2">
    <citation type="submission" date="2020-09" db="EMBL/GenBank/DDBJ databases">
        <authorList>
            <person name="Sun Q."/>
            <person name="Zhou Y."/>
        </authorList>
    </citation>
    <scope>NUCLEOTIDE SEQUENCE</scope>
    <source>
        <strain evidence="5">CGMCC 1.15447</strain>
    </source>
</reference>
<evidence type="ECO:0000256" key="3">
    <source>
        <dbReference type="PIRSR" id="PIRSR603782-2"/>
    </source>
</evidence>
<dbReference type="PANTHER" id="PTHR12151:SF8">
    <property type="entry name" value="THIOREDOXIN DOMAIN-CONTAINING PROTEIN"/>
    <property type="match status" value="1"/>
</dbReference>
<dbReference type="PANTHER" id="PTHR12151">
    <property type="entry name" value="ELECTRON TRANSPORT PROTIN SCO1/SENC FAMILY MEMBER"/>
    <property type="match status" value="1"/>
</dbReference>
<evidence type="ECO:0000313" key="6">
    <source>
        <dbReference type="Proteomes" id="UP000648801"/>
    </source>
</evidence>
<dbReference type="EMBL" id="BMJB01000001">
    <property type="protein sequence ID" value="GGA56830.1"/>
    <property type="molecule type" value="Genomic_DNA"/>
</dbReference>
<accession>A0A916W012</accession>
<keyword evidence="2" id="KW-0186">Copper</keyword>
<keyword evidence="4" id="KW-0812">Transmembrane</keyword>
<feature type="binding site" evidence="2">
    <location>
        <position position="93"/>
    </location>
    <ligand>
        <name>Cu cation</name>
        <dbReference type="ChEBI" id="CHEBI:23378"/>
    </ligand>
</feature>
<keyword evidence="4" id="KW-0472">Membrane</keyword>
<evidence type="ECO:0000256" key="4">
    <source>
        <dbReference type="SAM" id="Phobius"/>
    </source>
</evidence>
<sequence length="286" mass="30557">MLRFGRVMLGLALGGMVLGGAVYGQVFSKPLGATAQEKPSYLKGAGIVERLNQPLPLSAQFVDESGKTVALGDYFHQKPVALALVYFHCGMLCPQVLHGMAVGLKGADFTVGKDYDVVVASIDPMDKPEDAIAAKKEFLDTLGQTGPTAEAGVHFLTGEQPAITALSEATGFHFVRVPGPDGKMDQFAHSSVVMFATPEGKMSEYLAGIDYPVRDVRLALVNASHNKIATFKDLVILYCCNYVPSAGKYTVAVLRLLGFAAMLTLVGIGLMFYFLTRKRRTTGAAA</sequence>
<keyword evidence="6" id="KW-1185">Reference proteome</keyword>
<dbReference type="AlphaFoldDB" id="A0A916W012"/>
<feature type="transmembrane region" description="Helical" evidence="4">
    <location>
        <begin position="249"/>
        <end position="275"/>
    </location>
</feature>
<feature type="binding site" evidence="2">
    <location>
        <position position="89"/>
    </location>
    <ligand>
        <name>Cu cation</name>
        <dbReference type="ChEBI" id="CHEBI:23378"/>
    </ligand>
</feature>
<keyword evidence="3" id="KW-1015">Disulfide bond</keyword>
<dbReference type="Pfam" id="PF02630">
    <property type="entry name" value="SCO1-SenC"/>
    <property type="match status" value="1"/>
</dbReference>